<keyword evidence="1" id="KW-0805">Transcription regulation</keyword>
<proteinExistence type="predicted"/>
<organism evidence="5 6">
    <name type="scientific">Romboutsia sedimentorum</name>
    <dbReference type="NCBI Taxonomy" id="1368474"/>
    <lineage>
        <taxon>Bacteria</taxon>
        <taxon>Bacillati</taxon>
        <taxon>Bacillota</taxon>
        <taxon>Clostridia</taxon>
        <taxon>Peptostreptococcales</taxon>
        <taxon>Peptostreptococcaceae</taxon>
        <taxon>Romboutsia</taxon>
    </lineage>
</organism>
<dbReference type="PANTHER" id="PTHR42756:SF1">
    <property type="entry name" value="TRANSCRIPTIONAL REPRESSOR OF EMRAB OPERON"/>
    <property type="match status" value="1"/>
</dbReference>
<reference evidence="5 6" key="1">
    <citation type="submission" date="2023-05" db="EMBL/GenBank/DDBJ databases">
        <title>Rombocin, a short stable natural nisin variant, displays selective antimicrobial activity against Listeria monocytogenes and employs dual mode of action to kill target bacterial strains.</title>
        <authorList>
            <person name="Wambui J."/>
            <person name="Stephan R."/>
            <person name="Kuipers O.P."/>
        </authorList>
    </citation>
    <scope>NUCLEOTIDE SEQUENCE [LARGE SCALE GENOMIC DNA]</scope>
    <source>
        <strain evidence="5 6">RC002</strain>
    </source>
</reference>
<evidence type="ECO:0000259" key="4">
    <source>
        <dbReference type="PROSITE" id="PS50995"/>
    </source>
</evidence>
<protein>
    <submittedName>
        <fullName evidence="5">MarR family transcriptional regulator</fullName>
    </submittedName>
</protein>
<dbReference type="RefSeq" id="WP_284132809.1">
    <property type="nucleotide sequence ID" value="NZ_JASKYM010000004.1"/>
</dbReference>
<gene>
    <name evidence="5" type="ORF">QOZ84_09945</name>
</gene>
<keyword evidence="3" id="KW-0804">Transcription</keyword>
<feature type="domain" description="HTH marR-type" evidence="4">
    <location>
        <begin position="4"/>
        <end position="139"/>
    </location>
</feature>
<dbReference type="PANTHER" id="PTHR42756">
    <property type="entry name" value="TRANSCRIPTIONAL REGULATOR, MARR"/>
    <property type="match status" value="1"/>
</dbReference>
<accession>A0ABT7ED51</accession>
<sequence length="146" mass="17225">MRKYEPIGDLIYFISKELKTRLDEELKDRNLGQGQILTLMTLFRLKEKDEIDQDVLSKEMGINKANTSRNLAKLKQNGFIEINQNPIDQRRKQVVLTPKAYEEMFNIEKILKEIHKEMIKDLDEESLTNTLNTLNKMKNNLSEKKL</sequence>
<dbReference type="InterPro" id="IPR036390">
    <property type="entry name" value="WH_DNA-bd_sf"/>
</dbReference>
<evidence type="ECO:0000313" key="5">
    <source>
        <dbReference type="EMBL" id="MDK2563871.1"/>
    </source>
</evidence>
<dbReference type="SUPFAM" id="SSF46785">
    <property type="entry name" value="Winged helix' DNA-binding domain"/>
    <property type="match status" value="1"/>
</dbReference>
<dbReference type="PROSITE" id="PS50995">
    <property type="entry name" value="HTH_MARR_2"/>
    <property type="match status" value="1"/>
</dbReference>
<evidence type="ECO:0000256" key="1">
    <source>
        <dbReference type="ARBA" id="ARBA00023015"/>
    </source>
</evidence>
<name>A0ABT7ED51_9FIRM</name>
<dbReference type="InterPro" id="IPR036388">
    <property type="entry name" value="WH-like_DNA-bd_sf"/>
</dbReference>
<keyword evidence="6" id="KW-1185">Reference proteome</keyword>
<comment type="caution">
    <text evidence="5">The sequence shown here is derived from an EMBL/GenBank/DDBJ whole genome shotgun (WGS) entry which is preliminary data.</text>
</comment>
<evidence type="ECO:0000256" key="3">
    <source>
        <dbReference type="ARBA" id="ARBA00023163"/>
    </source>
</evidence>
<keyword evidence="2" id="KW-0238">DNA-binding</keyword>
<evidence type="ECO:0000256" key="2">
    <source>
        <dbReference type="ARBA" id="ARBA00023125"/>
    </source>
</evidence>
<dbReference type="Gene3D" id="1.10.10.10">
    <property type="entry name" value="Winged helix-like DNA-binding domain superfamily/Winged helix DNA-binding domain"/>
    <property type="match status" value="1"/>
</dbReference>
<dbReference type="Pfam" id="PF01047">
    <property type="entry name" value="MarR"/>
    <property type="match status" value="1"/>
</dbReference>
<evidence type="ECO:0000313" key="6">
    <source>
        <dbReference type="Proteomes" id="UP001301012"/>
    </source>
</evidence>
<dbReference type="EMBL" id="JASKYM010000004">
    <property type="protein sequence ID" value="MDK2563871.1"/>
    <property type="molecule type" value="Genomic_DNA"/>
</dbReference>
<dbReference type="Proteomes" id="UP001301012">
    <property type="component" value="Unassembled WGS sequence"/>
</dbReference>
<dbReference type="InterPro" id="IPR000835">
    <property type="entry name" value="HTH_MarR-typ"/>
</dbReference>
<dbReference type="SMART" id="SM00347">
    <property type="entry name" value="HTH_MARR"/>
    <property type="match status" value="1"/>
</dbReference>